<proteinExistence type="predicted"/>
<evidence type="ECO:0000256" key="1">
    <source>
        <dbReference type="ARBA" id="ARBA00022729"/>
    </source>
</evidence>
<accession>A0A935IZ13</accession>
<keyword evidence="1 2" id="KW-0732">Signal</keyword>
<dbReference type="PANTHER" id="PTHR22953:SF153">
    <property type="entry name" value="PURPLE ACID PHOSPHATASE"/>
    <property type="match status" value="1"/>
</dbReference>
<dbReference type="Pfam" id="PF07538">
    <property type="entry name" value="ChW"/>
    <property type="match status" value="3"/>
</dbReference>
<dbReference type="Gene3D" id="3.60.21.10">
    <property type="match status" value="1"/>
</dbReference>
<name>A0A935IZ13_9MICO</name>
<evidence type="ECO:0000259" key="3">
    <source>
        <dbReference type="Pfam" id="PF00149"/>
    </source>
</evidence>
<evidence type="ECO:0000313" key="5">
    <source>
        <dbReference type="Proteomes" id="UP000726105"/>
    </source>
</evidence>
<dbReference type="AlphaFoldDB" id="A0A935IZ13"/>
<dbReference type="Proteomes" id="UP000726105">
    <property type="component" value="Unassembled WGS sequence"/>
</dbReference>
<dbReference type="SUPFAM" id="SSF56300">
    <property type="entry name" value="Metallo-dependent phosphatases"/>
    <property type="match status" value="1"/>
</dbReference>
<organism evidence="4 5">
    <name type="scientific">Candidatus Phosphoribacter hodrii</name>
    <dbReference type="NCBI Taxonomy" id="2953743"/>
    <lineage>
        <taxon>Bacteria</taxon>
        <taxon>Bacillati</taxon>
        <taxon>Actinomycetota</taxon>
        <taxon>Actinomycetes</taxon>
        <taxon>Micrococcales</taxon>
        <taxon>Dermatophilaceae</taxon>
        <taxon>Candidatus Phosphoribacter</taxon>
    </lineage>
</organism>
<protein>
    <submittedName>
        <fullName evidence="4">Metallophosphoesterase</fullName>
    </submittedName>
</protein>
<evidence type="ECO:0000313" key="4">
    <source>
        <dbReference type="EMBL" id="MBK7274957.1"/>
    </source>
</evidence>
<dbReference type="InterPro" id="IPR029052">
    <property type="entry name" value="Metallo-depent_PP-like"/>
</dbReference>
<feature type="domain" description="Calcineurin-like phosphoesterase" evidence="3">
    <location>
        <begin position="181"/>
        <end position="363"/>
    </location>
</feature>
<dbReference type="SMART" id="SM00728">
    <property type="entry name" value="ChW"/>
    <property type="match status" value="3"/>
</dbReference>
<dbReference type="GO" id="GO:0003993">
    <property type="term" value="F:acid phosphatase activity"/>
    <property type="evidence" value="ECO:0007669"/>
    <property type="project" value="InterPro"/>
</dbReference>
<dbReference type="Pfam" id="PF00149">
    <property type="entry name" value="Metallophos"/>
    <property type="match status" value="1"/>
</dbReference>
<reference evidence="4 5" key="1">
    <citation type="submission" date="2020-10" db="EMBL/GenBank/DDBJ databases">
        <title>Connecting structure to function with the recovery of over 1000 high-quality activated sludge metagenome-assembled genomes encoding full-length rRNA genes using long-read sequencing.</title>
        <authorList>
            <person name="Singleton C.M."/>
            <person name="Petriglieri F."/>
            <person name="Kristensen J.M."/>
            <person name="Kirkegaard R.H."/>
            <person name="Michaelsen T.Y."/>
            <person name="Andersen M.H."/>
            <person name="Karst S.M."/>
            <person name="Dueholm M.S."/>
            <person name="Nielsen P.H."/>
            <person name="Albertsen M."/>
        </authorList>
    </citation>
    <scope>NUCLEOTIDE SEQUENCE [LARGE SCALE GENOMIC DNA]</scope>
    <source>
        <strain evidence="4">Ega_18-Q3-R5-49_MAXAC.001</strain>
    </source>
</reference>
<feature type="chain" id="PRO_5036911365" evidence="2">
    <location>
        <begin position="25"/>
        <end position="461"/>
    </location>
</feature>
<dbReference type="InterPro" id="IPR004843">
    <property type="entry name" value="Calcineurin-like_PHP"/>
</dbReference>
<gene>
    <name evidence="4" type="ORF">IPI13_18070</name>
</gene>
<dbReference type="PANTHER" id="PTHR22953">
    <property type="entry name" value="ACID PHOSPHATASE RELATED"/>
    <property type="match status" value="1"/>
</dbReference>
<sequence length="461" mass="47560">MRRLAAILAALALPLVVLAPMALAAPPALIYSAHVSSLGWLPDVASPATAGTTGQSRQMEALRISGGTLAGDIEYRAHVANIGWMAWVGPAFTAGTTGQARQLEAVQVRLSGASALAYSVECRAHVANIGWLPWVRDGSTCGTTGQGRRAEAVQLRLVARTTPTATPTATSTPSTTTPDLAVTGDTGIDDPAAAQVLAGMARARTALIVGDLAYDPAREAEYCAFVRSRIPAGAQLLPGNHEAQDGDGAFAAYASCLPDLWSVSGSYAEGHWYADRGNMRLIGIAPNIALPSGTRTYARGTVEREELKDWIDAGKAAGKWVVVSMHMPCLTVGAHGCSSDPTITDMLIGKSVDLILSGHDHNYSRSHQLTGTAAAPVVVDRDGTFAAGAGSVLVTVGAGGHNARTVASPLPAWAATASGTNSPGGIAYGHLELTATEATLTARYVADAGNRAYADAFVVTR</sequence>
<feature type="signal peptide" evidence="2">
    <location>
        <begin position="1"/>
        <end position="24"/>
    </location>
</feature>
<evidence type="ECO:0000256" key="2">
    <source>
        <dbReference type="SAM" id="SignalP"/>
    </source>
</evidence>
<comment type="caution">
    <text evidence="4">The sequence shown here is derived from an EMBL/GenBank/DDBJ whole genome shotgun (WGS) entry which is preliminary data.</text>
</comment>
<dbReference type="InterPro" id="IPR039331">
    <property type="entry name" value="PAPs-like"/>
</dbReference>
<dbReference type="InterPro" id="IPR006637">
    <property type="entry name" value="ChW"/>
</dbReference>
<dbReference type="EMBL" id="JADJIB010000020">
    <property type="protein sequence ID" value="MBK7274957.1"/>
    <property type="molecule type" value="Genomic_DNA"/>
</dbReference>